<dbReference type="EMBL" id="CM041548">
    <property type="protein sequence ID" value="KAI3358828.1"/>
    <property type="molecule type" value="Genomic_DNA"/>
</dbReference>
<keyword evidence="2" id="KW-1185">Reference proteome</keyword>
<dbReference type="Proteomes" id="UP000831701">
    <property type="component" value="Chromosome 18"/>
</dbReference>
<proteinExistence type="predicted"/>
<evidence type="ECO:0000313" key="1">
    <source>
        <dbReference type="EMBL" id="KAI3358828.1"/>
    </source>
</evidence>
<evidence type="ECO:0000313" key="2">
    <source>
        <dbReference type="Proteomes" id="UP000831701"/>
    </source>
</evidence>
<accession>A0ACB8VUC2</accession>
<comment type="caution">
    <text evidence="1">The sequence shown here is derived from an EMBL/GenBank/DDBJ whole genome shotgun (WGS) entry which is preliminary data.</text>
</comment>
<gene>
    <name evidence="1" type="ORF">L3Q82_015224</name>
</gene>
<reference evidence="1" key="1">
    <citation type="submission" date="2022-04" db="EMBL/GenBank/DDBJ databases">
        <title>Jade perch genome.</title>
        <authorList>
            <person name="Chao B."/>
        </authorList>
    </citation>
    <scope>NUCLEOTIDE SEQUENCE</scope>
    <source>
        <strain evidence="1">CB-2022</strain>
    </source>
</reference>
<organism evidence="1 2">
    <name type="scientific">Scortum barcoo</name>
    <name type="common">barcoo grunter</name>
    <dbReference type="NCBI Taxonomy" id="214431"/>
    <lineage>
        <taxon>Eukaryota</taxon>
        <taxon>Metazoa</taxon>
        <taxon>Chordata</taxon>
        <taxon>Craniata</taxon>
        <taxon>Vertebrata</taxon>
        <taxon>Euteleostomi</taxon>
        <taxon>Actinopterygii</taxon>
        <taxon>Neopterygii</taxon>
        <taxon>Teleostei</taxon>
        <taxon>Neoteleostei</taxon>
        <taxon>Acanthomorphata</taxon>
        <taxon>Eupercaria</taxon>
        <taxon>Centrarchiformes</taxon>
        <taxon>Terapontoidei</taxon>
        <taxon>Terapontidae</taxon>
        <taxon>Scortum</taxon>
    </lineage>
</organism>
<sequence length="77" mass="9050">LENLQTNRSFQTLRDEHEAVKRNLTDEPCPKCEEGWEQYEAKCYYFSNDKSSWSESRDACKDQGGDLVKINSRDEQV</sequence>
<name>A0ACB8VUC2_9TELE</name>
<feature type="non-terminal residue" evidence="1">
    <location>
        <position position="1"/>
    </location>
</feature>
<protein>
    <submittedName>
        <fullName evidence="1">Uncharacterized protein</fullName>
    </submittedName>
</protein>